<evidence type="ECO:0000259" key="1">
    <source>
        <dbReference type="Pfam" id="PF06985"/>
    </source>
</evidence>
<organism evidence="2 3">
    <name type="scientific">Lasiosphaeria ovina</name>
    <dbReference type="NCBI Taxonomy" id="92902"/>
    <lineage>
        <taxon>Eukaryota</taxon>
        <taxon>Fungi</taxon>
        <taxon>Dikarya</taxon>
        <taxon>Ascomycota</taxon>
        <taxon>Pezizomycotina</taxon>
        <taxon>Sordariomycetes</taxon>
        <taxon>Sordariomycetidae</taxon>
        <taxon>Sordariales</taxon>
        <taxon>Lasiosphaeriaceae</taxon>
        <taxon>Lasiosphaeria</taxon>
    </lineage>
</organism>
<dbReference type="PANTHER" id="PTHR33112:SF16">
    <property type="entry name" value="HETEROKARYON INCOMPATIBILITY DOMAIN-CONTAINING PROTEIN"/>
    <property type="match status" value="1"/>
</dbReference>
<dbReference type="Pfam" id="PF06985">
    <property type="entry name" value="HET"/>
    <property type="match status" value="1"/>
</dbReference>
<dbReference type="PANTHER" id="PTHR33112">
    <property type="entry name" value="DOMAIN PROTEIN, PUTATIVE-RELATED"/>
    <property type="match status" value="1"/>
</dbReference>
<dbReference type="InterPro" id="IPR010730">
    <property type="entry name" value="HET"/>
</dbReference>
<protein>
    <submittedName>
        <fullName evidence="2">Heterokaryon incompatibility protein-domain-containing protein</fullName>
    </submittedName>
</protein>
<reference evidence="2" key="2">
    <citation type="submission" date="2023-06" db="EMBL/GenBank/DDBJ databases">
        <authorList>
            <consortium name="Lawrence Berkeley National Laboratory"/>
            <person name="Haridas S."/>
            <person name="Hensen N."/>
            <person name="Bonometti L."/>
            <person name="Westerberg I."/>
            <person name="Brannstrom I.O."/>
            <person name="Guillou S."/>
            <person name="Cros-Aarteil S."/>
            <person name="Calhoun S."/>
            <person name="Kuo A."/>
            <person name="Mondo S."/>
            <person name="Pangilinan J."/>
            <person name="Riley R."/>
            <person name="Labutti K."/>
            <person name="Andreopoulos B."/>
            <person name="Lipzen A."/>
            <person name="Chen C."/>
            <person name="Yanf M."/>
            <person name="Daum C."/>
            <person name="Ng V."/>
            <person name="Clum A."/>
            <person name="Steindorff A."/>
            <person name="Ohm R."/>
            <person name="Martin F."/>
            <person name="Silar P."/>
            <person name="Natvig D."/>
            <person name="Lalanne C."/>
            <person name="Gautier V."/>
            <person name="Ament-Velasquez S.L."/>
            <person name="Kruys A."/>
            <person name="Hutchinson M.I."/>
            <person name="Powell A.J."/>
            <person name="Barry K."/>
            <person name="Miller A.N."/>
            <person name="Grigoriev I.V."/>
            <person name="Debuchy R."/>
            <person name="Gladieux P."/>
            <person name="Thoren M.H."/>
            <person name="Johannesson H."/>
        </authorList>
    </citation>
    <scope>NUCLEOTIDE SEQUENCE</scope>
    <source>
        <strain evidence="2">CBS 958.72</strain>
    </source>
</reference>
<accession>A0AAE0JX05</accession>
<evidence type="ECO:0000313" key="2">
    <source>
        <dbReference type="EMBL" id="KAK3365587.1"/>
    </source>
</evidence>
<gene>
    <name evidence="2" type="ORF">B0T24DRAFT_636147</name>
</gene>
<evidence type="ECO:0000313" key="3">
    <source>
        <dbReference type="Proteomes" id="UP001287356"/>
    </source>
</evidence>
<dbReference type="Proteomes" id="UP001287356">
    <property type="component" value="Unassembled WGS sequence"/>
</dbReference>
<reference evidence="2" key="1">
    <citation type="journal article" date="2023" name="Mol. Phylogenet. Evol.">
        <title>Genome-scale phylogeny and comparative genomics of the fungal order Sordariales.</title>
        <authorList>
            <person name="Hensen N."/>
            <person name="Bonometti L."/>
            <person name="Westerberg I."/>
            <person name="Brannstrom I.O."/>
            <person name="Guillou S."/>
            <person name="Cros-Aarteil S."/>
            <person name="Calhoun S."/>
            <person name="Haridas S."/>
            <person name="Kuo A."/>
            <person name="Mondo S."/>
            <person name="Pangilinan J."/>
            <person name="Riley R."/>
            <person name="LaButti K."/>
            <person name="Andreopoulos B."/>
            <person name="Lipzen A."/>
            <person name="Chen C."/>
            <person name="Yan M."/>
            <person name="Daum C."/>
            <person name="Ng V."/>
            <person name="Clum A."/>
            <person name="Steindorff A."/>
            <person name="Ohm R.A."/>
            <person name="Martin F."/>
            <person name="Silar P."/>
            <person name="Natvig D.O."/>
            <person name="Lalanne C."/>
            <person name="Gautier V."/>
            <person name="Ament-Velasquez S.L."/>
            <person name="Kruys A."/>
            <person name="Hutchinson M.I."/>
            <person name="Powell A.J."/>
            <person name="Barry K."/>
            <person name="Miller A.N."/>
            <person name="Grigoriev I.V."/>
            <person name="Debuchy R."/>
            <person name="Gladieux P."/>
            <person name="Hiltunen Thoren M."/>
            <person name="Johannesson H."/>
        </authorList>
    </citation>
    <scope>NUCLEOTIDE SEQUENCE</scope>
    <source>
        <strain evidence="2">CBS 958.72</strain>
    </source>
</reference>
<name>A0AAE0JX05_9PEZI</name>
<comment type="caution">
    <text evidence="2">The sequence shown here is derived from an EMBL/GenBank/DDBJ whole genome shotgun (WGS) entry which is preliminary data.</text>
</comment>
<sequence length="623" mass="69470">MSASADSDPALAILGNDETLNPSLCAACRGLFTKQGIHQLRTQQGYRHLKLADIRSSSQKGCPVCKLFLEPENWGAALYGNGMDDRYIFARIENDSSYVRPSGAFVMSRLELSWVTDEKRQFRKRISPLSFYAHQDDPCAAFVPRRPVHSDFASPKIISTARAFIDECRAGHAECEPRESPACLPTRVLDVTGNRPEAEVKLHLPHPQEIAEYVTLSYCWGGPQPLLLTLETLEEFQSGIDISRLPPTIRDAVVTTRNLGFQYLWVDALCIIQDSEQDKFNEIGNMGEVYRNSTITLSASQATSVTQGFSPVFTFQGVGADGDNIAAQGVAVDLSLAAGKRGRFHLTKKVYDQVETQPLNKRGWALQEYLLSGRILSFGNEAVWICGRHKHRPLIPSVMYVAVFPSLARTTLSAARQLNADQRSELWADAVNDFTGRDLTIADDRIRALTGVISVFEVAWADKCLWGLWESNFVVDAWWRRSRAAPPALSNARSRRAPSWSWMSVDSQVQQRDQSARSTTASLVSIADSRWAVNLAAKLIPARQQQQRLVMHMDLTEEGAREEVNGRAMSLLQLGEHLNGFSEGLLVVEEAVGSNTFRRVGFFESCDDSHLWADAQYRTVELV</sequence>
<dbReference type="EMBL" id="JAULSN010000008">
    <property type="protein sequence ID" value="KAK3365587.1"/>
    <property type="molecule type" value="Genomic_DNA"/>
</dbReference>
<feature type="domain" description="Heterokaryon incompatibility" evidence="1">
    <location>
        <begin position="213"/>
        <end position="368"/>
    </location>
</feature>
<dbReference type="AlphaFoldDB" id="A0AAE0JX05"/>
<proteinExistence type="predicted"/>
<keyword evidence="3" id="KW-1185">Reference proteome</keyword>